<keyword evidence="4 6" id="KW-0328">Glycosyltransferase</keyword>
<dbReference type="Pfam" id="PF02749">
    <property type="entry name" value="QRPTase_N"/>
    <property type="match status" value="1"/>
</dbReference>
<evidence type="ECO:0000313" key="9">
    <source>
        <dbReference type="EMBL" id="OIR21304.1"/>
    </source>
</evidence>
<dbReference type="InterPro" id="IPR037128">
    <property type="entry name" value="Quinolinate_PRibosylTase_N_sf"/>
</dbReference>
<protein>
    <recommendedName>
        <fullName evidence="6">Nicotinate-nucleotide pyrophosphorylase [carboxylating]</fullName>
        <ecNumber evidence="6">2.4.2.19</ecNumber>
    </recommendedName>
    <alternativeName>
        <fullName evidence="6">Quinolinate phosphoribosyltransferase [decarboxylating]</fullName>
    </alternativeName>
</protein>
<feature type="domain" description="Quinolinate phosphoribosyl transferase C-terminal" evidence="7">
    <location>
        <begin position="99"/>
        <end position="265"/>
    </location>
</feature>
<feature type="domain" description="Quinolinate phosphoribosyl transferase N-terminal" evidence="8">
    <location>
        <begin position="17"/>
        <end position="97"/>
    </location>
</feature>
<dbReference type="PIRSF" id="PIRSF006250">
    <property type="entry name" value="NadC_ModD"/>
    <property type="match status" value="1"/>
</dbReference>
<dbReference type="InterPro" id="IPR036068">
    <property type="entry name" value="Nicotinate_pribotase-like_C"/>
</dbReference>
<dbReference type="FunFam" id="3.20.20.70:FF:000030">
    <property type="entry name" value="Nicotinate-nucleotide pyrophosphorylase, carboxylating"/>
    <property type="match status" value="1"/>
</dbReference>
<keyword evidence="3 6" id="KW-0662">Pyridine nucleotide biosynthesis</keyword>
<dbReference type="UniPathway" id="UPA00253">
    <property type="reaction ID" value="UER00331"/>
</dbReference>
<evidence type="ECO:0000256" key="3">
    <source>
        <dbReference type="ARBA" id="ARBA00022642"/>
    </source>
</evidence>
<dbReference type="EMBL" id="MIYX01000010">
    <property type="protein sequence ID" value="OIR21304.1"/>
    <property type="molecule type" value="Genomic_DNA"/>
</dbReference>
<dbReference type="SUPFAM" id="SSF54675">
    <property type="entry name" value="Nicotinate/Quinolinate PRTase N-terminal domain-like"/>
    <property type="match status" value="1"/>
</dbReference>
<name>A0A1J5TYI0_9ARCH</name>
<evidence type="ECO:0000256" key="5">
    <source>
        <dbReference type="ARBA" id="ARBA00022679"/>
    </source>
</evidence>
<dbReference type="PANTHER" id="PTHR32179">
    <property type="entry name" value="NICOTINATE-NUCLEOTIDE PYROPHOSPHORYLASE [CARBOXYLATING]"/>
    <property type="match status" value="1"/>
</dbReference>
<gene>
    <name evidence="9" type="ORF">BEU01_02925</name>
</gene>
<comment type="subunit">
    <text evidence="6">Hexamer formed by 3 homodimers.</text>
</comment>
<dbReference type="InterPro" id="IPR022412">
    <property type="entry name" value="Quinolinate_PRibosylTrfase_N"/>
</dbReference>
<dbReference type="EC" id="2.4.2.19" evidence="6"/>
<organism evidence="9 10">
    <name type="scientific">Marine Group III euryarchaeote CG-Epi4</name>
    <dbReference type="NCBI Taxonomy" id="1888998"/>
    <lineage>
        <taxon>Archaea</taxon>
        <taxon>Methanobacteriati</taxon>
        <taxon>Thermoplasmatota</taxon>
        <taxon>Thermoplasmata</taxon>
        <taxon>Candidatus Thermoprofundales</taxon>
    </lineage>
</organism>
<accession>A0A1J5TYI0</accession>
<evidence type="ECO:0000256" key="2">
    <source>
        <dbReference type="ARBA" id="ARBA00009400"/>
    </source>
</evidence>
<dbReference type="GO" id="GO:0005737">
    <property type="term" value="C:cytoplasm"/>
    <property type="evidence" value="ECO:0007669"/>
    <property type="project" value="TreeGrafter"/>
</dbReference>
<dbReference type="InterPro" id="IPR027277">
    <property type="entry name" value="NadC/ModD"/>
</dbReference>
<reference evidence="9 10" key="1">
    <citation type="submission" date="2016-08" db="EMBL/GenBank/DDBJ databases">
        <title>New Insights into Marine Group III Euryarchaeota, from dark to light.</title>
        <authorList>
            <person name="Haro-Moreno J.M."/>
            <person name="Rodriguez-Valera F."/>
            <person name="Lopez-Garcia P."/>
            <person name="Moreira D."/>
            <person name="Martin-Cuadrado A.B."/>
        </authorList>
    </citation>
    <scope>NUCLEOTIDE SEQUENCE [LARGE SCALE GENOMIC DNA]</scope>
    <source>
        <strain evidence="9">CG-Epi4</strain>
    </source>
</reference>
<dbReference type="InterPro" id="IPR004393">
    <property type="entry name" value="NadC"/>
</dbReference>
<evidence type="ECO:0000256" key="1">
    <source>
        <dbReference type="ARBA" id="ARBA00004893"/>
    </source>
</evidence>
<evidence type="ECO:0000313" key="10">
    <source>
        <dbReference type="Proteomes" id="UP000183375"/>
    </source>
</evidence>
<dbReference type="NCBIfam" id="TIGR00078">
    <property type="entry name" value="nadC"/>
    <property type="match status" value="1"/>
</dbReference>
<evidence type="ECO:0000259" key="7">
    <source>
        <dbReference type="Pfam" id="PF01729"/>
    </source>
</evidence>
<sequence>MQENLEDWFAEDFGNGDVTSLAVVANEICKAKITGGPGIISGLKICSLLLESRHIEFRTNYKDGDSIVSNLIFSLKGKAHDILATERLLLNILSHLSGIATHTNKIVRIAKDVNPNVEILATRKTLPGLRKVEKQAVVHGGGATHRMRLDDAILIKDNHLKLSKSIKEAIESSRSKYPNLMLEVEADNEKQAIEIAINGADRVMLDNFTPEEAMVTIEKLRTISNIEIEISGGITIENIADYAKKADFISLGSLTMSSLPVDFSLHVV</sequence>
<dbReference type="Gene3D" id="3.20.20.70">
    <property type="entry name" value="Aldolase class I"/>
    <property type="match status" value="1"/>
</dbReference>
<dbReference type="InterPro" id="IPR002638">
    <property type="entry name" value="Quinolinate_PRibosylTrfase_C"/>
</dbReference>
<comment type="pathway">
    <text evidence="1 6">Cofactor biosynthesis; NAD(+) biosynthesis; nicotinate D-ribonucleotide from quinolinate: step 1/1.</text>
</comment>
<dbReference type="PANTHER" id="PTHR32179:SF3">
    <property type="entry name" value="NICOTINATE-NUCLEOTIDE PYROPHOSPHORYLASE [CARBOXYLATING]"/>
    <property type="match status" value="1"/>
</dbReference>
<comment type="caution">
    <text evidence="9">The sequence shown here is derived from an EMBL/GenBank/DDBJ whole genome shotgun (WGS) entry which is preliminary data.</text>
</comment>
<dbReference type="SUPFAM" id="SSF51690">
    <property type="entry name" value="Nicotinate/Quinolinate PRTase C-terminal domain-like"/>
    <property type="match status" value="1"/>
</dbReference>
<dbReference type="Pfam" id="PF01729">
    <property type="entry name" value="QRPTase_C"/>
    <property type="match status" value="1"/>
</dbReference>
<comment type="similarity">
    <text evidence="2 6">Belongs to the NadC/ModD family.</text>
</comment>
<dbReference type="AlphaFoldDB" id="A0A1J5TYI0"/>
<dbReference type="InterPro" id="IPR013785">
    <property type="entry name" value="Aldolase_TIM"/>
</dbReference>
<dbReference type="GO" id="GO:0004514">
    <property type="term" value="F:nicotinate-nucleotide diphosphorylase (carboxylating) activity"/>
    <property type="evidence" value="ECO:0007669"/>
    <property type="project" value="UniProtKB-EC"/>
</dbReference>
<evidence type="ECO:0000256" key="4">
    <source>
        <dbReference type="ARBA" id="ARBA00022676"/>
    </source>
</evidence>
<dbReference type="GO" id="GO:0034213">
    <property type="term" value="P:quinolinate catabolic process"/>
    <property type="evidence" value="ECO:0007669"/>
    <property type="project" value="TreeGrafter"/>
</dbReference>
<dbReference type="GO" id="GO:0009435">
    <property type="term" value="P:NAD+ biosynthetic process"/>
    <property type="evidence" value="ECO:0007669"/>
    <property type="project" value="UniProtKB-UniPathway"/>
</dbReference>
<dbReference type="Proteomes" id="UP000183375">
    <property type="component" value="Unassembled WGS sequence"/>
</dbReference>
<evidence type="ECO:0000256" key="6">
    <source>
        <dbReference type="PIRNR" id="PIRNR006250"/>
    </source>
</evidence>
<proteinExistence type="inferred from homology"/>
<dbReference type="CDD" id="cd01572">
    <property type="entry name" value="QPRTase"/>
    <property type="match status" value="1"/>
</dbReference>
<evidence type="ECO:0000259" key="8">
    <source>
        <dbReference type="Pfam" id="PF02749"/>
    </source>
</evidence>
<keyword evidence="5 6" id="KW-0808">Transferase</keyword>
<comment type="function">
    <text evidence="6">Involved in the catabolism of quinolinic acid (QA).</text>
</comment>
<comment type="catalytic activity">
    <reaction evidence="6">
        <text>nicotinate beta-D-ribonucleotide + CO2 + diphosphate = quinolinate + 5-phospho-alpha-D-ribose 1-diphosphate + 2 H(+)</text>
        <dbReference type="Rhea" id="RHEA:12733"/>
        <dbReference type="ChEBI" id="CHEBI:15378"/>
        <dbReference type="ChEBI" id="CHEBI:16526"/>
        <dbReference type="ChEBI" id="CHEBI:29959"/>
        <dbReference type="ChEBI" id="CHEBI:33019"/>
        <dbReference type="ChEBI" id="CHEBI:57502"/>
        <dbReference type="ChEBI" id="CHEBI:58017"/>
        <dbReference type="EC" id="2.4.2.19"/>
    </reaction>
</comment>
<dbReference type="Gene3D" id="3.90.1170.20">
    <property type="entry name" value="Quinolinate phosphoribosyl transferase, N-terminal domain"/>
    <property type="match status" value="1"/>
</dbReference>